<dbReference type="InterPro" id="IPR005107">
    <property type="entry name" value="CO_DH_flav_C"/>
</dbReference>
<evidence type="ECO:0000313" key="5">
    <source>
        <dbReference type="EMBL" id="MDI9858281.1"/>
    </source>
</evidence>
<dbReference type="SMART" id="SM01092">
    <property type="entry name" value="CO_deh_flav_C"/>
    <property type="match status" value="1"/>
</dbReference>
<keyword evidence="6" id="KW-1185">Reference proteome</keyword>
<proteinExistence type="predicted"/>
<name>A0ABT6Y4R6_9BACT</name>
<dbReference type="PROSITE" id="PS51387">
    <property type="entry name" value="FAD_PCMH"/>
    <property type="match status" value="1"/>
</dbReference>
<evidence type="ECO:0000259" key="4">
    <source>
        <dbReference type="PROSITE" id="PS51387"/>
    </source>
</evidence>
<dbReference type="InterPro" id="IPR016166">
    <property type="entry name" value="FAD-bd_PCMH"/>
</dbReference>
<dbReference type="RefSeq" id="WP_283343520.1">
    <property type="nucleotide sequence ID" value="NZ_JASHIF010000002.1"/>
</dbReference>
<dbReference type="Gene3D" id="3.30.43.10">
    <property type="entry name" value="Uridine Diphospho-n-acetylenolpyruvylglucosamine Reductase, domain 2"/>
    <property type="match status" value="1"/>
</dbReference>
<evidence type="ECO:0000256" key="3">
    <source>
        <dbReference type="ARBA" id="ARBA00023002"/>
    </source>
</evidence>
<dbReference type="InterPro" id="IPR036683">
    <property type="entry name" value="CO_DH_flav_C_dom_sf"/>
</dbReference>
<comment type="caution">
    <text evidence="5">The sequence shown here is derived from an EMBL/GenBank/DDBJ whole genome shotgun (WGS) entry which is preliminary data.</text>
</comment>
<evidence type="ECO:0000313" key="6">
    <source>
        <dbReference type="Proteomes" id="UP001236507"/>
    </source>
</evidence>
<dbReference type="Proteomes" id="UP001236507">
    <property type="component" value="Unassembled WGS sequence"/>
</dbReference>
<evidence type="ECO:0000256" key="1">
    <source>
        <dbReference type="ARBA" id="ARBA00022630"/>
    </source>
</evidence>
<dbReference type="EMBL" id="JASHIF010000002">
    <property type="protein sequence ID" value="MDI9858281.1"/>
    <property type="molecule type" value="Genomic_DNA"/>
</dbReference>
<sequence>MIPHSFDYKRASSVEEAIEILQNGSYAKVLGGGHSLVPALKLRLNAPETLVDVTRIESLKGIAIEDGTLIIGAANTHHEIATSAEVRNSLSFLADGASAIGDVQVRNKGTIGGSIAHADPSADWPALLLAANAQIVIQGADGTKTVATQDFFTGFFSTVLEESDIITQIRIPIPPEGTKSTYQKFVQPASRFAIVGCAAVKEPSGATRVAFAGVSDYAFRDEAVESASSAGVSAEEAAAKAAEGVSIMSDHYASEDYRKHLAKVYARRALVEVS</sequence>
<keyword evidence="1" id="KW-0285">Flavoprotein</keyword>
<dbReference type="Pfam" id="PF03450">
    <property type="entry name" value="CO_deh_flav_C"/>
    <property type="match status" value="1"/>
</dbReference>
<dbReference type="InterPro" id="IPR016169">
    <property type="entry name" value="FAD-bd_PCMH_sub2"/>
</dbReference>
<dbReference type="PANTHER" id="PTHR42659:SF2">
    <property type="entry name" value="XANTHINE DEHYDROGENASE SUBUNIT C-RELATED"/>
    <property type="match status" value="1"/>
</dbReference>
<feature type="domain" description="FAD-binding PCMH-type" evidence="4">
    <location>
        <begin position="1"/>
        <end position="176"/>
    </location>
</feature>
<gene>
    <name evidence="5" type="ORF">QM524_03555</name>
</gene>
<dbReference type="InterPro" id="IPR036318">
    <property type="entry name" value="FAD-bd_PCMH-like_sf"/>
</dbReference>
<dbReference type="InterPro" id="IPR051312">
    <property type="entry name" value="Diverse_Substr_Oxidored"/>
</dbReference>
<organism evidence="5 6">
    <name type="scientific">Flectobacillus roseus</name>
    <dbReference type="NCBI Taxonomy" id="502259"/>
    <lineage>
        <taxon>Bacteria</taxon>
        <taxon>Pseudomonadati</taxon>
        <taxon>Bacteroidota</taxon>
        <taxon>Cytophagia</taxon>
        <taxon>Cytophagales</taxon>
        <taxon>Flectobacillaceae</taxon>
        <taxon>Flectobacillus</taxon>
    </lineage>
</organism>
<reference evidence="5 6" key="1">
    <citation type="submission" date="2023-05" db="EMBL/GenBank/DDBJ databases">
        <title>Novel species of genus Flectobacillus isolated from stream in China.</title>
        <authorList>
            <person name="Lu H."/>
        </authorList>
    </citation>
    <scope>NUCLEOTIDE SEQUENCE [LARGE SCALE GENOMIC DNA]</scope>
    <source>
        <strain evidence="5 6">KCTC 42575</strain>
    </source>
</reference>
<dbReference type="Pfam" id="PF00941">
    <property type="entry name" value="FAD_binding_5"/>
    <property type="match status" value="1"/>
</dbReference>
<dbReference type="Gene3D" id="3.30.390.50">
    <property type="entry name" value="CO dehydrogenase flavoprotein, C-terminal domain"/>
    <property type="match status" value="1"/>
</dbReference>
<evidence type="ECO:0000256" key="2">
    <source>
        <dbReference type="ARBA" id="ARBA00022827"/>
    </source>
</evidence>
<keyword evidence="2" id="KW-0274">FAD</keyword>
<accession>A0ABT6Y4R6</accession>
<dbReference type="InterPro" id="IPR016167">
    <property type="entry name" value="FAD-bd_PCMH_sub1"/>
</dbReference>
<dbReference type="SUPFAM" id="SSF55447">
    <property type="entry name" value="CO dehydrogenase flavoprotein C-terminal domain-like"/>
    <property type="match status" value="1"/>
</dbReference>
<dbReference type="PANTHER" id="PTHR42659">
    <property type="entry name" value="XANTHINE DEHYDROGENASE SUBUNIT C-RELATED"/>
    <property type="match status" value="1"/>
</dbReference>
<dbReference type="SUPFAM" id="SSF56176">
    <property type="entry name" value="FAD-binding/transporter-associated domain-like"/>
    <property type="match status" value="1"/>
</dbReference>
<dbReference type="InterPro" id="IPR002346">
    <property type="entry name" value="Mopterin_DH_FAD-bd"/>
</dbReference>
<protein>
    <submittedName>
        <fullName evidence="5">Xanthine dehydrogenase family protein subunit M</fullName>
    </submittedName>
</protein>
<keyword evidence="3" id="KW-0560">Oxidoreductase</keyword>
<dbReference type="Gene3D" id="3.30.465.10">
    <property type="match status" value="1"/>
</dbReference>